<dbReference type="Pfam" id="PF03683">
    <property type="entry name" value="UPF0175"/>
    <property type="match status" value="1"/>
</dbReference>
<dbReference type="InterPro" id="IPR005368">
    <property type="entry name" value="UPF0175"/>
</dbReference>
<dbReference type="InterPro" id="IPR052264">
    <property type="entry name" value="UPF0175_domain"/>
</dbReference>
<evidence type="ECO:0000313" key="3">
    <source>
        <dbReference type="Proteomes" id="UP000178606"/>
    </source>
</evidence>
<protein>
    <submittedName>
        <fullName evidence="2">Small protein</fullName>
    </submittedName>
</protein>
<accession>A0A1F6C9G7</accession>
<name>A0A1F6C9G7_HANXR</name>
<evidence type="ECO:0000313" key="2">
    <source>
        <dbReference type="EMBL" id="OGG45730.1"/>
    </source>
</evidence>
<dbReference type="AlphaFoldDB" id="A0A1F6C9G7"/>
<proteinExistence type="inferred from homology"/>
<dbReference type="PANTHER" id="PTHR37525">
    <property type="entry name" value="UPF0175 PROTEIN SSL1255"/>
    <property type="match status" value="1"/>
</dbReference>
<organism evidence="2 3">
    <name type="scientific">Handelsmanbacteria sp. (strain RIFCSPLOWO2_12_FULL_64_10)</name>
    <dbReference type="NCBI Taxonomy" id="1817868"/>
    <lineage>
        <taxon>Bacteria</taxon>
        <taxon>Candidatus Handelsmaniibacteriota</taxon>
    </lineage>
</organism>
<reference evidence="2 3" key="1">
    <citation type="journal article" date="2016" name="Nat. Commun.">
        <title>Thousands of microbial genomes shed light on interconnected biogeochemical processes in an aquifer system.</title>
        <authorList>
            <person name="Anantharaman K."/>
            <person name="Brown C.T."/>
            <person name="Hug L.A."/>
            <person name="Sharon I."/>
            <person name="Castelle C.J."/>
            <person name="Probst A.J."/>
            <person name="Thomas B.C."/>
            <person name="Singh A."/>
            <person name="Wilkins M.J."/>
            <person name="Karaoz U."/>
            <person name="Brodie E.L."/>
            <person name="Williams K.H."/>
            <person name="Hubbard S.S."/>
            <person name="Banfield J.F."/>
        </authorList>
    </citation>
    <scope>NUCLEOTIDE SEQUENCE [LARGE SCALE GENOMIC DNA]</scope>
    <source>
        <strain evidence="3">RIFCSPLOWO2_12_FULL_64_10</strain>
    </source>
</reference>
<gene>
    <name evidence="2" type="ORF">A3F84_18450</name>
</gene>
<comment type="caution">
    <text evidence="2">The sequence shown here is derived from an EMBL/GenBank/DDBJ whole genome shotgun (WGS) entry which is preliminary data.</text>
</comment>
<evidence type="ECO:0000256" key="1">
    <source>
        <dbReference type="ARBA" id="ARBA00005651"/>
    </source>
</evidence>
<sequence>MCTITMTLPDEALLALKLSPEAMADELRLAAAVKLYELGRLSSGAAAQLAGIPRTVFLTRLADYGVDTFRQTEEKLLRETRLA</sequence>
<dbReference type="PANTHER" id="PTHR37525:SF1">
    <property type="entry name" value="UPF0175 PROTEIN SSL1255"/>
    <property type="match status" value="1"/>
</dbReference>
<dbReference type="EMBL" id="MFKF01000367">
    <property type="protein sequence ID" value="OGG45730.1"/>
    <property type="molecule type" value="Genomic_DNA"/>
</dbReference>
<comment type="similarity">
    <text evidence="1">Belongs to the UPF0175 family.</text>
</comment>
<dbReference type="Proteomes" id="UP000178606">
    <property type="component" value="Unassembled WGS sequence"/>
</dbReference>